<organism evidence="5">
    <name type="scientific">hydrothermal vent metagenome</name>
    <dbReference type="NCBI Taxonomy" id="652676"/>
    <lineage>
        <taxon>unclassified sequences</taxon>
        <taxon>metagenomes</taxon>
        <taxon>ecological metagenomes</taxon>
    </lineage>
</organism>
<dbReference type="InterPro" id="IPR019888">
    <property type="entry name" value="Tscrpt_reg_AsnC-like"/>
</dbReference>
<name>A0A3B0R646_9ZZZZ</name>
<accession>A0A3B0R646</accession>
<reference evidence="5" key="1">
    <citation type="submission" date="2018-06" db="EMBL/GenBank/DDBJ databases">
        <authorList>
            <person name="Zhirakovskaya E."/>
        </authorList>
    </citation>
    <scope>NUCLEOTIDE SEQUENCE</scope>
</reference>
<dbReference type="Pfam" id="PF01037">
    <property type="entry name" value="AsnC_trans_reg"/>
    <property type="match status" value="1"/>
</dbReference>
<gene>
    <name evidence="5" type="ORF">MNBD_ALPHA06-169</name>
</gene>
<evidence type="ECO:0000256" key="1">
    <source>
        <dbReference type="ARBA" id="ARBA00023015"/>
    </source>
</evidence>
<dbReference type="Gene3D" id="1.10.10.10">
    <property type="entry name" value="Winged helix-like DNA-binding domain superfamily/Winged helix DNA-binding domain"/>
    <property type="match status" value="1"/>
</dbReference>
<dbReference type="EMBL" id="UOEE01000044">
    <property type="protein sequence ID" value="VAV87669.1"/>
    <property type="molecule type" value="Genomic_DNA"/>
</dbReference>
<dbReference type="PROSITE" id="PS50956">
    <property type="entry name" value="HTH_ASNC_2"/>
    <property type="match status" value="1"/>
</dbReference>
<dbReference type="InterPro" id="IPR011008">
    <property type="entry name" value="Dimeric_a/b-barrel"/>
</dbReference>
<dbReference type="InterPro" id="IPR000485">
    <property type="entry name" value="AsnC-type_HTH_dom"/>
</dbReference>
<dbReference type="InterPro" id="IPR036388">
    <property type="entry name" value="WH-like_DNA-bd_sf"/>
</dbReference>
<dbReference type="AlphaFoldDB" id="A0A3B0R646"/>
<dbReference type="SUPFAM" id="SSF54909">
    <property type="entry name" value="Dimeric alpha+beta barrel"/>
    <property type="match status" value="1"/>
</dbReference>
<evidence type="ECO:0000313" key="5">
    <source>
        <dbReference type="EMBL" id="VAV87669.1"/>
    </source>
</evidence>
<proteinExistence type="predicted"/>
<protein>
    <submittedName>
        <fullName evidence="5">Transcriptional regulator, AsnC family</fullName>
    </submittedName>
</protein>
<dbReference type="GO" id="GO:0043565">
    <property type="term" value="F:sequence-specific DNA binding"/>
    <property type="evidence" value="ECO:0007669"/>
    <property type="project" value="InterPro"/>
</dbReference>
<evidence type="ECO:0000259" key="4">
    <source>
        <dbReference type="PROSITE" id="PS50956"/>
    </source>
</evidence>
<dbReference type="PRINTS" id="PR00033">
    <property type="entry name" value="HTHASNC"/>
</dbReference>
<sequence>MNLDAIDVSILDQLQAKGRMNNADLAEEIGLSSSACHRRVRALEAGGIISQYVALLSEEKLGRATSVFVQVTLQNQRRENLAKFEQAVGKCPEIMECFLMTGDADYLLRVCVRDGTDYERLHHDVLTRLPGVQRINSNYAIRKIFRRTALPLAVTKAT</sequence>
<dbReference type="PANTHER" id="PTHR30154">
    <property type="entry name" value="LEUCINE-RESPONSIVE REGULATORY PROTEIN"/>
    <property type="match status" value="1"/>
</dbReference>
<dbReference type="InterPro" id="IPR019887">
    <property type="entry name" value="Tscrpt_reg_AsnC/Lrp_C"/>
</dbReference>
<dbReference type="Gene3D" id="3.30.70.920">
    <property type="match status" value="1"/>
</dbReference>
<dbReference type="CDD" id="cd00090">
    <property type="entry name" value="HTH_ARSR"/>
    <property type="match status" value="1"/>
</dbReference>
<keyword evidence="3" id="KW-0804">Transcription</keyword>
<dbReference type="Pfam" id="PF13412">
    <property type="entry name" value="HTH_24"/>
    <property type="match status" value="1"/>
</dbReference>
<keyword evidence="1" id="KW-0805">Transcription regulation</keyword>
<dbReference type="InterPro" id="IPR011991">
    <property type="entry name" value="ArsR-like_HTH"/>
</dbReference>
<dbReference type="SMART" id="SM00344">
    <property type="entry name" value="HTH_ASNC"/>
    <property type="match status" value="1"/>
</dbReference>
<evidence type="ECO:0000256" key="2">
    <source>
        <dbReference type="ARBA" id="ARBA00023125"/>
    </source>
</evidence>
<dbReference type="InterPro" id="IPR036390">
    <property type="entry name" value="WH_DNA-bd_sf"/>
</dbReference>
<feature type="domain" description="HTH asnC-type" evidence="4">
    <location>
        <begin position="3"/>
        <end position="64"/>
    </location>
</feature>
<dbReference type="GO" id="GO:0043200">
    <property type="term" value="P:response to amino acid"/>
    <property type="evidence" value="ECO:0007669"/>
    <property type="project" value="TreeGrafter"/>
</dbReference>
<dbReference type="PANTHER" id="PTHR30154:SF34">
    <property type="entry name" value="TRANSCRIPTIONAL REGULATOR AZLB"/>
    <property type="match status" value="1"/>
</dbReference>
<dbReference type="SUPFAM" id="SSF46785">
    <property type="entry name" value="Winged helix' DNA-binding domain"/>
    <property type="match status" value="1"/>
</dbReference>
<dbReference type="GO" id="GO:0005829">
    <property type="term" value="C:cytosol"/>
    <property type="evidence" value="ECO:0007669"/>
    <property type="project" value="TreeGrafter"/>
</dbReference>
<evidence type="ECO:0000256" key="3">
    <source>
        <dbReference type="ARBA" id="ARBA00023163"/>
    </source>
</evidence>
<keyword evidence="2" id="KW-0238">DNA-binding</keyword>